<dbReference type="InterPro" id="IPR036271">
    <property type="entry name" value="Tet_transcr_reg_TetR-rel_C_sf"/>
</dbReference>
<evidence type="ECO:0000259" key="5">
    <source>
        <dbReference type="PROSITE" id="PS50977"/>
    </source>
</evidence>
<dbReference type="GO" id="GO:0000976">
    <property type="term" value="F:transcription cis-regulatory region binding"/>
    <property type="evidence" value="ECO:0007669"/>
    <property type="project" value="TreeGrafter"/>
</dbReference>
<dbReference type="GO" id="GO:0003700">
    <property type="term" value="F:DNA-binding transcription factor activity"/>
    <property type="evidence" value="ECO:0007669"/>
    <property type="project" value="TreeGrafter"/>
</dbReference>
<organism evidence="6 7">
    <name type="scientific">Pseudonocardia petroleophila</name>
    <dbReference type="NCBI Taxonomy" id="37331"/>
    <lineage>
        <taxon>Bacteria</taxon>
        <taxon>Bacillati</taxon>
        <taxon>Actinomycetota</taxon>
        <taxon>Actinomycetes</taxon>
        <taxon>Pseudonocardiales</taxon>
        <taxon>Pseudonocardiaceae</taxon>
        <taxon>Pseudonocardia</taxon>
    </lineage>
</organism>
<evidence type="ECO:0000256" key="2">
    <source>
        <dbReference type="PROSITE-ProRule" id="PRU00335"/>
    </source>
</evidence>
<dbReference type="SUPFAM" id="SSF46689">
    <property type="entry name" value="Homeodomain-like"/>
    <property type="match status" value="1"/>
</dbReference>
<dbReference type="AlphaFoldDB" id="A0A7G7MH35"/>
<dbReference type="InterPro" id="IPR010982">
    <property type="entry name" value="Lambda_DNA-bd_dom_sf"/>
</dbReference>
<dbReference type="CDD" id="cd00093">
    <property type="entry name" value="HTH_XRE"/>
    <property type="match status" value="1"/>
</dbReference>
<evidence type="ECO:0000313" key="7">
    <source>
        <dbReference type="Proteomes" id="UP000515728"/>
    </source>
</evidence>
<dbReference type="InterPro" id="IPR041490">
    <property type="entry name" value="KstR2_TetR_C"/>
</dbReference>
<evidence type="ECO:0000259" key="4">
    <source>
        <dbReference type="PROSITE" id="PS50943"/>
    </source>
</evidence>
<sequence length="323" mass="34888">MAGRPVEPSVVPVLPGAARPRPVSVDTVTTGVGPDVDGADVDGPDVDGPDVGRRVREARQATGLSLRALARALGVSAATMSELETGKTRMTVVRLHRIAATLGRSVEDLLSAERPAPAVEHAAVPAGDWRHYEPLHLDPVLTAAMEVFLRTGYHGASVRDVAARSGLSVSGIYHHHASKQQMLQRILDRGMDDLLWRCRAAVAHGGDEVERFGLLVETMALFHTHRREIGFLAASEMRSLDADARSHMTARRSTQQRLVDAEVLAGVASGRMRTPHPREASRAVVTMCKSIAEWYRPAGPSTPEDIAERYVELALGLVRHVGS</sequence>
<name>A0A7G7MH35_9PSEU</name>
<evidence type="ECO:0000256" key="1">
    <source>
        <dbReference type="ARBA" id="ARBA00023125"/>
    </source>
</evidence>
<feature type="domain" description="HTH tetR-type" evidence="5">
    <location>
        <begin position="134"/>
        <end position="194"/>
    </location>
</feature>
<dbReference type="Pfam" id="PF13560">
    <property type="entry name" value="HTH_31"/>
    <property type="match status" value="1"/>
</dbReference>
<proteinExistence type="predicted"/>
<keyword evidence="1 2" id="KW-0238">DNA-binding</keyword>
<evidence type="ECO:0000256" key="3">
    <source>
        <dbReference type="SAM" id="MobiDB-lite"/>
    </source>
</evidence>
<dbReference type="PROSITE" id="PS50977">
    <property type="entry name" value="HTH_TETR_2"/>
    <property type="match status" value="1"/>
</dbReference>
<accession>A0A7G7MH35</accession>
<feature type="compositionally biased region" description="Low complexity" evidence="3">
    <location>
        <begin position="25"/>
        <end position="36"/>
    </location>
</feature>
<dbReference type="KEGG" id="ppel:H6H00_29280"/>
<dbReference type="Gene3D" id="1.10.260.40">
    <property type="entry name" value="lambda repressor-like DNA-binding domains"/>
    <property type="match status" value="1"/>
</dbReference>
<protein>
    <submittedName>
        <fullName evidence="6">TetR family transcriptional regulator</fullName>
    </submittedName>
</protein>
<dbReference type="InterPro" id="IPR009057">
    <property type="entry name" value="Homeodomain-like_sf"/>
</dbReference>
<feature type="DNA-binding region" description="H-T-H motif" evidence="2">
    <location>
        <begin position="157"/>
        <end position="176"/>
    </location>
</feature>
<dbReference type="Gene3D" id="1.10.357.10">
    <property type="entry name" value="Tetracycline Repressor, domain 2"/>
    <property type="match status" value="1"/>
</dbReference>
<dbReference type="PROSITE" id="PS50943">
    <property type="entry name" value="HTH_CROC1"/>
    <property type="match status" value="1"/>
</dbReference>
<dbReference type="Pfam" id="PF00440">
    <property type="entry name" value="TetR_N"/>
    <property type="match status" value="1"/>
</dbReference>
<dbReference type="InterPro" id="IPR001387">
    <property type="entry name" value="Cro/C1-type_HTH"/>
</dbReference>
<dbReference type="Pfam" id="PF17932">
    <property type="entry name" value="TetR_C_24"/>
    <property type="match status" value="1"/>
</dbReference>
<dbReference type="Proteomes" id="UP000515728">
    <property type="component" value="Chromosome"/>
</dbReference>
<feature type="region of interest" description="Disordered" evidence="3">
    <location>
        <begin position="1"/>
        <end position="51"/>
    </location>
</feature>
<dbReference type="PANTHER" id="PTHR30055">
    <property type="entry name" value="HTH-TYPE TRANSCRIPTIONAL REGULATOR RUTR"/>
    <property type="match status" value="1"/>
</dbReference>
<gene>
    <name evidence="6" type="ORF">H6H00_29280</name>
</gene>
<dbReference type="SUPFAM" id="SSF47413">
    <property type="entry name" value="lambda repressor-like DNA-binding domains"/>
    <property type="match status" value="1"/>
</dbReference>
<dbReference type="SMART" id="SM00530">
    <property type="entry name" value="HTH_XRE"/>
    <property type="match status" value="1"/>
</dbReference>
<dbReference type="SUPFAM" id="SSF48498">
    <property type="entry name" value="Tetracyclin repressor-like, C-terminal domain"/>
    <property type="match status" value="1"/>
</dbReference>
<dbReference type="PRINTS" id="PR00455">
    <property type="entry name" value="HTHTETR"/>
</dbReference>
<dbReference type="InterPro" id="IPR050109">
    <property type="entry name" value="HTH-type_TetR-like_transc_reg"/>
</dbReference>
<dbReference type="PANTHER" id="PTHR30055:SF237">
    <property type="entry name" value="TRANSCRIPTIONAL REPRESSOR MCE3R"/>
    <property type="match status" value="1"/>
</dbReference>
<evidence type="ECO:0000313" key="6">
    <source>
        <dbReference type="EMBL" id="QNG52096.1"/>
    </source>
</evidence>
<feature type="compositionally biased region" description="Acidic residues" evidence="3">
    <location>
        <begin position="37"/>
        <end position="48"/>
    </location>
</feature>
<dbReference type="InterPro" id="IPR001647">
    <property type="entry name" value="HTH_TetR"/>
</dbReference>
<feature type="domain" description="HTH cro/C1-type" evidence="4">
    <location>
        <begin position="55"/>
        <end position="109"/>
    </location>
</feature>
<reference evidence="6 7" key="1">
    <citation type="submission" date="2020-08" db="EMBL/GenBank/DDBJ databases">
        <authorList>
            <person name="Mo P."/>
        </authorList>
    </citation>
    <scope>NUCLEOTIDE SEQUENCE [LARGE SCALE GENOMIC DNA]</scope>
    <source>
        <strain evidence="6 7">CGMCC 4.1532</strain>
    </source>
</reference>
<dbReference type="EMBL" id="CP060131">
    <property type="protein sequence ID" value="QNG52096.1"/>
    <property type="molecule type" value="Genomic_DNA"/>
</dbReference>
<keyword evidence="7" id="KW-1185">Reference proteome</keyword>